<dbReference type="Proteomes" id="UP001500840">
    <property type="component" value="Unassembled WGS sequence"/>
</dbReference>
<protein>
    <submittedName>
        <fullName evidence="2">Uncharacterized protein</fullName>
    </submittedName>
</protein>
<dbReference type="EMBL" id="BAABGA010000098">
    <property type="protein sequence ID" value="GAA4468379.1"/>
    <property type="molecule type" value="Genomic_DNA"/>
</dbReference>
<proteinExistence type="predicted"/>
<name>A0ABP8NNH6_9BACT</name>
<gene>
    <name evidence="2" type="ORF">GCM10023156_59310</name>
</gene>
<evidence type="ECO:0000256" key="1">
    <source>
        <dbReference type="SAM" id="MobiDB-lite"/>
    </source>
</evidence>
<accession>A0ABP8NNH6</accession>
<sequence length="49" mass="5650">MVDIEQIIPKQKSGYEQREYGDDDREANASRVVCGRFGCHQIAHLNDEK</sequence>
<comment type="caution">
    <text evidence="2">The sequence shown here is derived from an EMBL/GenBank/DDBJ whole genome shotgun (WGS) entry which is preliminary data.</text>
</comment>
<feature type="region of interest" description="Disordered" evidence="1">
    <location>
        <begin position="1"/>
        <end position="24"/>
    </location>
</feature>
<evidence type="ECO:0000313" key="2">
    <source>
        <dbReference type="EMBL" id="GAA4468379.1"/>
    </source>
</evidence>
<evidence type="ECO:0000313" key="3">
    <source>
        <dbReference type="Proteomes" id="UP001500840"/>
    </source>
</evidence>
<keyword evidence="3" id="KW-1185">Reference proteome</keyword>
<reference evidence="3" key="1">
    <citation type="journal article" date="2019" name="Int. J. Syst. Evol. Microbiol.">
        <title>The Global Catalogue of Microorganisms (GCM) 10K type strain sequencing project: providing services to taxonomists for standard genome sequencing and annotation.</title>
        <authorList>
            <consortium name="The Broad Institute Genomics Platform"/>
            <consortium name="The Broad Institute Genome Sequencing Center for Infectious Disease"/>
            <person name="Wu L."/>
            <person name="Ma J."/>
        </authorList>
    </citation>
    <scope>NUCLEOTIDE SEQUENCE [LARGE SCALE GENOMIC DNA]</scope>
    <source>
        <strain evidence="3">JCM 17759</strain>
    </source>
</reference>
<organism evidence="2 3">
    <name type="scientific">Novipirellula rosea</name>
    <dbReference type="NCBI Taxonomy" id="1031540"/>
    <lineage>
        <taxon>Bacteria</taxon>
        <taxon>Pseudomonadati</taxon>
        <taxon>Planctomycetota</taxon>
        <taxon>Planctomycetia</taxon>
        <taxon>Pirellulales</taxon>
        <taxon>Pirellulaceae</taxon>
        <taxon>Novipirellula</taxon>
    </lineage>
</organism>